<name>A0A7C8MJJ3_9PEZI</name>
<dbReference type="PANTHER" id="PTHR47424:SF2">
    <property type="entry name" value="TRANSCRIPTION FACTOR DOMAIN-CONTAINING PROTEIN-RELATED"/>
    <property type="match status" value="1"/>
</dbReference>
<dbReference type="FunFam" id="3.40.50.720:FF:000084">
    <property type="entry name" value="Short-chain dehydrogenase reductase"/>
    <property type="match status" value="1"/>
</dbReference>
<keyword evidence="1" id="KW-0521">NADP</keyword>
<dbReference type="Proteomes" id="UP000481858">
    <property type="component" value="Unassembled WGS sequence"/>
</dbReference>
<dbReference type="InterPro" id="IPR051127">
    <property type="entry name" value="Fungal_SecMet_Regulators"/>
</dbReference>
<dbReference type="Gene3D" id="3.40.50.720">
    <property type="entry name" value="NAD(P)-binding Rossmann-like Domain"/>
    <property type="match status" value="1"/>
</dbReference>
<dbReference type="CDD" id="cd12148">
    <property type="entry name" value="fungal_TF_MHR"/>
    <property type="match status" value="1"/>
</dbReference>
<dbReference type="GO" id="GO:0005634">
    <property type="term" value="C:nucleus"/>
    <property type="evidence" value="ECO:0007669"/>
    <property type="project" value="TreeGrafter"/>
</dbReference>
<evidence type="ECO:0000313" key="7">
    <source>
        <dbReference type="Proteomes" id="UP000481858"/>
    </source>
</evidence>
<dbReference type="InterPro" id="IPR007219">
    <property type="entry name" value="XnlR_reg_dom"/>
</dbReference>
<feature type="domain" description="Xylanolytic transcriptional activator regulatory" evidence="5">
    <location>
        <begin position="572"/>
        <end position="644"/>
    </location>
</feature>
<evidence type="ECO:0000256" key="1">
    <source>
        <dbReference type="ARBA" id="ARBA00022857"/>
    </source>
</evidence>
<dbReference type="Pfam" id="PF04082">
    <property type="entry name" value="Fungal_trans"/>
    <property type="match status" value="1"/>
</dbReference>
<keyword evidence="7" id="KW-1185">Reference proteome</keyword>
<dbReference type="GO" id="GO:0000435">
    <property type="term" value="P:positive regulation of transcription from RNA polymerase II promoter by galactose"/>
    <property type="evidence" value="ECO:0007669"/>
    <property type="project" value="TreeGrafter"/>
</dbReference>
<dbReference type="InterPro" id="IPR020904">
    <property type="entry name" value="Sc_DH/Rdtase_CS"/>
</dbReference>
<dbReference type="SUPFAM" id="SSF51735">
    <property type="entry name" value="NAD(P)-binding Rossmann-fold domains"/>
    <property type="match status" value="1"/>
</dbReference>
<keyword evidence="2" id="KW-0805">Transcription regulation</keyword>
<keyword evidence="3" id="KW-0804">Transcription</keyword>
<dbReference type="PANTHER" id="PTHR47424">
    <property type="entry name" value="REGULATORY PROTEIN GAL4"/>
    <property type="match status" value="1"/>
</dbReference>
<evidence type="ECO:0000256" key="4">
    <source>
        <dbReference type="ARBA" id="ARBA00023242"/>
    </source>
</evidence>
<comment type="caution">
    <text evidence="6">The sequence shown here is derived from an EMBL/GenBank/DDBJ whole genome shotgun (WGS) entry which is preliminary data.</text>
</comment>
<dbReference type="FunCoup" id="A0A7C8MJJ3">
    <property type="interactions" value="692"/>
</dbReference>
<dbReference type="OrthoDB" id="3364175at2759"/>
<dbReference type="GO" id="GO:0008270">
    <property type="term" value="F:zinc ion binding"/>
    <property type="evidence" value="ECO:0007669"/>
    <property type="project" value="InterPro"/>
</dbReference>
<dbReference type="GO" id="GO:0006351">
    <property type="term" value="P:DNA-templated transcription"/>
    <property type="evidence" value="ECO:0007669"/>
    <property type="project" value="InterPro"/>
</dbReference>
<dbReference type="InterPro" id="IPR002347">
    <property type="entry name" value="SDR_fam"/>
</dbReference>
<sequence length="942" mass="103267">MSPLPDDLPSREALVARLVPSMILSDGSASSMTPPPQVISVRDPTQGAKDRFSVRGNIIVTGGAGTLGLTACDALLEHGASGLMILDMNPTSAQKEIDAMRLKFPNANIGALKVDVTDEKGVEMAVEEVCRVLGSVDALVCFAGVVGCIETLQMSISQWRKVLDINTTGCMICAQAAARRMVQQGTGGSISFVSSISAHRVNFPQPQVAYNVSKAALLMLKSCLAAEWARYGIRTNSISPGYMDTILNEGDGIAEHRRIWASRNPSGRMGSPSELTGAVVLLASAAGTYINGADLVVDGGAIRCVFGSPPDRTPLTRKNLDAAELQVAQLRALLRSLHPDLDINAAIRNLDTSSGGACLPVQPASPVADTDKPTLRTYEWHEGSLSERGEQADNASVPNDGMANLPADENSGYIGGSAGSQLLKDIAFAISNDVITRHASENLQRPRCSTLATEPFLDASIELSVTANRLIDNYFLFYNTCFPILHEKTFRERVSDQRSRPLSPPLRVIFYMVLAIGDWISARGPNHSQSPFYHAARSCLTFQMLESGTVETVQAFLLLGNYLQKRNRPNTGYNMIGLAWKLALGLGLHREVPISHETIHHERQRSIFWITYCFDNGFNITTGRPPTLSDGFIDTQTPKNIDDKDILISSPVPPEADYPTTYSAIIAQTHLARVAEGIYQEFLLAKTAGTKVEYRVAEFMERSLNDWRRNLPGYFTNDEIPSWFHAPREIVLWKEQNLRILLWRGSRDYHGFLPNKQSAGIKCLEVAMQSTHDIATFCAANETALHQGIVWYATYFLFQAALVVEASYLQNSRQKYGEDDSFREHALCQARSCLTTLARRSDSAKRCIEVLDSIHQRLQGLVANTPDAEEDHNTGALHDAHIDLTQPSPGFVGDESNFGLFSSDLSFGGNAVDPTLRMLVNPTASNLFEDMPLDMLLDNWVS</sequence>
<dbReference type="PROSITE" id="PS00061">
    <property type="entry name" value="ADH_SHORT"/>
    <property type="match status" value="1"/>
</dbReference>
<evidence type="ECO:0000256" key="2">
    <source>
        <dbReference type="ARBA" id="ARBA00023015"/>
    </source>
</evidence>
<accession>A0A7C8MJJ3</accession>
<dbReference type="InParanoid" id="A0A7C8MJJ3"/>
<dbReference type="InterPro" id="IPR036291">
    <property type="entry name" value="NAD(P)-bd_dom_sf"/>
</dbReference>
<reference evidence="6 7" key="1">
    <citation type="submission" date="2019-12" db="EMBL/GenBank/DDBJ databases">
        <title>Draft genome sequence of the ascomycete Xylaria multiplex DSM 110363.</title>
        <authorList>
            <person name="Buettner E."/>
            <person name="Kellner H."/>
        </authorList>
    </citation>
    <scope>NUCLEOTIDE SEQUENCE [LARGE SCALE GENOMIC DNA]</scope>
    <source>
        <strain evidence="6 7">DSM 110363</strain>
    </source>
</reference>
<evidence type="ECO:0000313" key="6">
    <source>
        <dbReference type="EMBL" id="KAF2966292.1"/>
    </source>
</evidence>
<dbReference type="Pfam" id="PF13561">
    <property type="entry name" value="adh_short_C2"/>
    <property type="match status" value="1"/>
</dbReference>
<evidence type="ECO:0000256" key="3">
    <source>
        <dbReference type="ARBA" id="ARBA00023163"/>
    </source>
</evidence>
<keyword evidence="4" id="KW-0539">Nucleus</keyword>
<protein>
    <recommendedName>
        <fullName evidence="5">Xylanolytic transcriptional activator regulatory domain-containing protein</fullName>
    </recommendedName>
</protein>
<dbReference type="EMBL" id="WUBL01000092">
    <property type="protein sequence ID" value="KAF2966292.1"/>
    <property type="molecule type" value="Genomic_DNA"/>
</dbReference>
<dbReference type="AlphaFoldDB" id="A0A7C8MJJ3"/>
<dbReference type="GO" id="GO:0000981">
    <property type="term" value="F:DNA-binding transcription factor activity, RNA polymerase II-specific"/>
    <property type="evidence" value="ECO:0007669"/>
    <property type="project" value="TreeGrafter"/>
</dbReference>
<dbReference type="SMART" id="SM00906">
    <property type="entry name" value="Fungal_trans"/>
    <property type="match status" value="1"/>
</dbReference>
<evidence type="ECO:0000259" key="5">
    <source>
        <dbReference type="SMART" id="SM00906"/>
    </source>
</evidence>
<dbReference type="PRINTS" id="PR00081">
    <property type="entry name" value="GDHRDH"/>
</dbReference>
<dbReference type="GO" id="GO:0000978">
    <property type="term" value="F:RNA polymerase II cis-regulatory region sequence-specific DNA binding"/>
    <property type="evidence" value="ECO:0007669"/>
    <property type="project" value="TreeGrafter"/>
</dbReference>
<organism evidence="6 7">
    <name type="scientific">Xylaria multiplex</name>
    <dbReference type="NCBI Taxonomy" id="323545"/>
    <lineage>
        <taxon>Eukaryota</taxon>
        <taxon>Fungi</taxon>
        <taxon>Dikarya</taxon>
        <taxon>Ascomycota</taxon>
        <taxon>Pezizomycotina</taxon>
        <taxon>Sordariomycetes</taxon>
        <taxon>Xylariomycetidae</taxon>
        <taxon>Xylariales</taxon>
        <taxon>Xylariaceae</taxon>
        <taxon>Xylaria</taxon>
    </lineage>
</organism>
<gene>
    <name evidence="6" type="ORF">GQX73_g7286</name>
</gene>
<proteinExistence type="predicted"/>